<evidence type="ECO:0000256" key="1">
    <source>
        <dbReference type="SAM" id="MobiDB-lite"/>
    </source>
</evidence>
<evidence type="ECO:0000313" key="4">
    <source>
        <dbReference type="Proteomes" id="UP001367508"/>
    </source>
</evidence>
<organism evidence="2 4">
    <name type="scientific">Canavalia gladiata</name>
    <name type="common">Sword bean</name>
    <name type="synonym">Dolichos gladiatus</name>
    <dbReference type="NCBI Taxonomy" id="3824"/>
    <lineage>
        <taxon>Eukaryota</taxon>
        <taxon>Viridiplantae</taxon>
        <taxon>Streptophyta</taxon>
        <taxon>Embryophyta</taxon>
        <taxon>Tracheophyta</taxon>
        <taxon>Spermatophyta</taxon>
        <taxon>Magnoliopsida</taxon>
        <taxon>eudicotyledons</taxon>
        <taxon>Gunneridae</taxon>
        <taxon>Pentapetalae</taxon>
        <taxon>rosids</taxon>
        <taxon>fabids</taxon>
        <taxon>Fabales</taxon>
        <taxon>Fabaceae</taxon>
        <taxon>Papilionoideae</taxon>
        <taxon>50 kb inversion clade</taxon>
        <taxon>NPAAA clade</taxon>
        <taxon>indigoferoid/millettioid clade</taxon>
        <taxon>Phaseoleae</taxon>
        <taxon>Canavalia</taxon>
    </lineage>
</organism>
<accession>A0AAN9LJI3</accession>
<evidence type="ECO:0000313" key="3">
    <source>
        <dbReference type="EMBL" id="KAK7337197.1"/>
    </source>
</evidence>
<gene>
    <name evidence="2" type="ORF">VNO77_17757</name>
    <name evidence="3" type="ORF">VNO77_17759</name>
</gene>
<dbReference type="EMBL" id="JAYMYQ010000004">
    <property type="protein sequence ID" value="KAK7337195.1"/>
    <property type="molecule type" value="Genomic_DNA"/>
</dbReference>
<reference evidence="2 4" key="1">
    <citation type="submission" date="2024-01" db="EMBL/GenBank/DDBJ databases">
        <title>The genomes of 5 underutilized Papilionoideae crops provide insights into root nodulation and disease resistanc.</title>
        <authorList>
            <person name="Jiang F."/>
        </authorList>
    </citation>
    <scope>NUCLEOTIDE SEQUENCE [LARGE SCALE GENOMIC DNA]</scope>
    <source>
        <strain evidence="2">LVBAO_FW01</strain>
        <tissue evidence="2">Leaves</tissue>
    </source>
</reference>
<dbReference type="EMBL" id="JAYMYQ010000004">
    <property type="protein sequence ID" value="KAK7337197.1"/>
    <property type="molecule type" value="Genomic_DNA"/>
</dbReference>
<feature type="compositionally biased region" description="Basic and acidic residues" evidence="1">
    <location>
        <begin position="88"/>
        <end position="100"/>
    </location>
</feature>
<protein>
    <submittedName>
        <fullName evidence="2">Uncharacterized protein</fullName>
    </submittedName>
</protein>
<feature type="compositionally biased region" description="Polar residues" evidence="1">
    <location>
        <begin position="1"/>
        <end position="14"/>
    </location>
</feature>
<feature type="compositionally biased region" description="Polar residues" evidence="1">
    <location>
        <begin position="28"/>
        <end position="38"/>
    </location>
</feature>
<sequence>MTAANANLVWNQLPQPARPPNSYDMSLETPSTAYPQNLENSKFSNVDVVPVPPTMAKEVEGERKLGAVGKLVDSVKDKYEKLPESFRDQMHMKERNRNVESECSNSRGLKQPVVEEKLERFKVRTVVAEEVVKEDGKK</sequence>
<name>A0AAN9LJI3_CANGL</name>
<keyword evidence="4" id="KW-1185">Reference proteome</keyword>
<proteinExistence type="predicted"/>
<dbReference type="AlphaFoldDB" id="A0AAN9LJI3"/>
<dbReference type="Proteomes" id="UP001367508">
    <property type="component" value="Unassembled WGS sequence"/>
</dbReference>
<feature type="region of interest" description="Disordered" evidence="1">
    <location>
        <begin position="88"/>
        <end position="107"/>
    </location>
</feature>
<evidence type="ECO:0000313" key="2">
    <source>
        <dbReference type="EMBL" id="KAK7337195.1"/>
    </source>
</evidence>
<feature type="region of interest" description="Disordered" evidence="1">
    <location>
        <begin position="1"/>
        <end position="38"/>
    </location>
</feature>
<comment type="caution">
    <text evidence="2">The sequence shown here is derived from an EMBL/GenBank/DDBJ whole genome shotgun (WGS) entry which is preliminary data.</text>
</comment>